<proteinExistence type="predicted"/>
<accession>A0AAD7CN21</accession>
<keyword evidence="2" id="KW-1185">Reference proteome</keyword>
<evidence type="ECO:0000313" key="1">
    <source>
        <dbReference type="EMBL" id="KAJ7654205.1"/>
    </source>
</evidence>
<evidence type="ECO:0000313" key="2">
    <source>
        <dbReference type="Proteomes" id="UP001221757"/>
    </source>
</evidence>
<organism evidence="1 2">
    <name type="scientific">Mycena rosella</name>
    <name type="common">Pink bonnet</name>
    <name type="synonym">Agaricus rosellus</name>
    <dbReference type="NCBI Taxonomy" id="1033263"/>
    <lineage>
        <taxon>Eukaryota</taxon>
        <taxon>Fungi</taxon>
        <taxon>Dikarya</taxon>
        <taxon>Basidiomycota</taxon>
        <taxon>Agaricomycotina</taxon>
        <taxon>Agaricomycetes</taxon>
        <taxon>Agaricomycetidae</taxon>
        <taxon>Agaricales</taxon>
        <taxon>Marasmiineae</taxon>
        <taxon>Mycenaceae</taxon>
        <taxon>Mycena</taxon>
    </lineage>
</organism>
<gene>
    <name evidence="1" type="ORF">B0H17DRAFT_957056</name>
</gene>
<dbReference type="Proteomes" id="UP001221757">
    <property type="component" value="Unassembled WGS sequence"/>
</dbReference>
<comment type="caution">
    <text evidence="1">The sequence shown here is derived from an EMBL/GenBank/DDBJ whole genome shotgun (WGS) entry which is preliminary data.</text>
</comment>
<dbReference type="AlphaFoldDB" id="A0AAD7CN21"/>
<dbReference type="EMBL" id="JARKIE010000326">
    <property type="protein sequence ID" value="KAJ7654205.1"/>
    <property type="molecule type" value="Genomic_DNA"/>
</dbReference>
<name>A0AAD7CN21_MYCRO</name>
<sequence length="148" mass="16839">FMSGIGWNIKEGTSSAYSSLDVPILHRNESWEYNFKTCFLNPCLMRVHAQPIMSEEYLLALSDKGSNILINIPKVENMELLFSIDHTEPSAIAGSAVLVIWALSSDTFLHDHNNKTNVDYNTLFNKYLEVLLNGLRQKSESILNVFRE</sequence>
<feature type="non-terminal residue" evidence="1">
    <location>
        <position position="1"/>
    </location>
</feature>
<reference evidence="1" key="1">
    <citation type="submission" date="2023-03" db="EMBL/GenBank/DDBJ databases">
        <title>Massive genome expansion in bonnet fungi (Mycena s.s.) driven by repeated elements and novel gene families across ecological guilds.</title>
        <authorList>
            <consortium name="Lawrence Berkeley National Laboratory"/>
            <person name="Harder C.B."/>
            <person name="Miyauchi S."/>
            <person name="Viragh M."/>
            <person name="Kuo A."/>
            <person name="Thoen E."/>
            <person name="Andreopoulos B."/>
            <person name="Lu D."/>
            <person name="Skrede I."/>
            <person name="Drula E."/>
            <person name="Henrissat B."/>
            <person name="Morin E."/>
            <person name="Kohler A."/>
            <person name="Barry K."/>
            <person name="LaButti K."/>
            <person name="Morin E."/>
            <person name="Salamov A."/>
            <person name="Lipzen A."/>
            <person name="Mereny Z."/>
            <person name="Hegedus B."/>
            <person name="Baldrian P."/>
            <person name="Stursova M."/>
            <person name="Weitz H."/>
            <person name="Taylor A."/>
            <person name="Grigoriev I.V."/>
            <person name="Nagy L.G."/>
            <person name="Martin F."/>
            <person name="Kauserud H."/>
        </authorList>
    </citation>
    <scope>NUCLEOTIDE SEQUENCE</scope>
    <source>
        <strain evidence="1">CBHHK067</strain>
    </source>
</reference>
<protein>
    <submittedName>
        <fullName evidence="1">Uncharacterized protein</fullName>
    </submittedName>
</protein>